<sequence>MTITSSSPILPATPQPTAENQTQPAYKRTYEDGNLTISADFNLADVNSQDNYRNVTIDTGNHNDRIHLRLDPDQKLTADINGKSYPLNMPNQPLSTITINTNGGDDRVSVDDNVKSILEINTGDGNDFFKGGGGIASVHLGNGDDQAYLGLGGTLHGENGNDFLAGGRGWRNNLLGGSGSNIMIGAKVGNLDQKTSITGSGDHDTMTVLSGKFSINSGAGTSFITTEGVGEINIGKGHNIIDTTSQADIYGTKDTDVLNRVEVSDGKSA</sequence>
<proteinExistence type="predicted"/>
<dbReference type="InterPro" id="IPR011049">
    <property type="entry name" value="Serralysin-like_metalloprot_C"/>
</dbReference>
<evidence type="ECO:0000313" key="2">
    <source>
        <dbReference type="EMBL" id="NNA96001.1"/>
    </source>
</evidence>
<dbReference type="AlphaFoldDB" id="A0A7Y1QKR7"/>
<accession>A0A7Y1QKR7</accession>
<name>A0A7Y1QKR7_9PSED</name>
<reference evidence="2 3" key="1">
    <citation type="journal article" date="2020" name="Front. Microbiol.">
        <title>Genetic Organization of the aprX-lipA2 Operon Affects the Proteolytic Potential of Pseudomonas Species in Milk.</title>
        <authorList>
            <person name="Maier C."/>
            <person name="Huptas C."/>
            <person name="von Neubeck M."/>
            <person name="Scherer S."/>
            <person name="Wenning M."/>
            <person name="Lucking G."/>
        </authorList>
    </citation>
    <scope>NUCLEOTIDE SEQUENCE [LARGE SCALE GENOMIC DNA]</scope>
    <source>
        <strain evidence="2 3">G4779</strain>
    </source>
</reference>
<organism evidence="2 3">
    <name type="scientific">Pseudomonas gessardii</name>
    <dbReference type="NCBI Taxonomy" id="78544"/>
    <lineage>
        <taxon>Bacteria</taxon>
        <taxon>Pseudomonadati</taxon>
        <taxon>Pseudomonadota</taxon>
        <taxon>Gammaproteobacteria</taxon>
        <taxon>Pseudomonadales</taxon>
        <taxon>Pseudomonadaceae</taxon>
        <taxon>Pseudomonas</taxon>
    </lineage>
</organism>
<dbReference type="EMBL" id="JAAQYP010000016">
    <property type="protein sequence ID" value="NNA96001.1"/>
    <property type="molecule type" value="Genomic_DNA"/>
</dbReference>
<feature type="compositionally biased region" description="Polar residues" evidence="1">
    <location>
        <begin position="15"/>
        <end position="24"/>
    </location>
</feature>
<dbReference type="Gene3D" id="2.160.20.160">
    <property type="match status" value="1"/>
</dbReference>
<evidence type="ECO:0008006" key="4">
    <source>
        <dbReference type="Google" id="ProtNLM"/>
    </source>
</evidence>
<dbReference type="Proteomes" id="UP000542111">
    <property type="component" value="Unassembled WGS sequence"/>
</dbReference>
<gene>
    <name evidence="2" type="ORF">HBO33_12560</name>
</gene>
<feature type="region of interest" description="Disordered" evidence="1">
    <location>
        <begin position="1"/>
        <end position="24"/>
    </location>
</feature>
<comment type="caution">
    <text evidence="2">The sequence shown here is derived from an EMBL/GenBank/DDBJ whole genome shotgun (WGS) entry which is preliminary data.</text>
</comment>
<evidence type="ECO:0000256" key="1">
    <source>
        <dbReference type="SAM" id="MobiDB-lite"/>
    </source>
</evidence>
<protein>
    <recommendedName>
        <fullName evidence="4">Calcium-binding protein</fullName>
    </recommendedName>
</protein>
<dbReference type="SUPFAM" id="SSF51120">
    <property type="entry name" value="beta-Roll"/>
    <property type="match status" value="1"/>
</dbReference>
<evidence type="ECO:0000313" key="3">
    <source>
        <dbReference type="Proteomes" id="UP000542111"/>
    </source>
</evidence>
<dbReference type="RefSeq" id="WP_169897848.1">
    <property type="nucleotide sequence ID" value="NZ_JAAQYP010000016.1"/>
</dbReference>